<dbReference type="PANTHER" id="PTHR46044:SF2">
    <property type="entry name" value="CN HYDROLASE DOMAIN-CONTAINING PROTEIN"/>
    <property type="match status" value="1"/>
</dbReference>
<proteinExistence type="inferred from homology"/>
<accession>A0A9P4YPQ0</accession>
<gene>
    <name evidence="3" type="ORF">GMORB2_2850</name>
</gene>
<dbReference type="PROSITE" id="PS50263">
    <property type="entry name" value="CN_HYDROLASE"/>
    <property type="match status" value="1"/>
</dbReference>
<dbReference type="InterPro" id="IPR003010">
    <property type="entry name" value="C-N_Hydrolase"/>
</dbReference>
<evidence type="ECO:0000313" key="3">
    <source>
        <dbReference type="EMBL" id="KAF4120846.1"/>
    </source>
</evidence>
<dbReference type="InterPro" id="IPR044149">
    <property type="entry name" value="Nitrilases_CHs"/>
</dbReference>
<dbReference type="GO" id="GO:0016787">
    <property type="term" value="F:hydrolase activity"/>
    <property type="evidence" value="ECO:0007669"/>
    <property type="project" value="UniProtKB-KW"/>
</dbReference>
<comment type="similarity">
    <text evidence="1">Belongs to the carbon-nitrogen hydrolase superfamily. Nitrilase family.</text>
</comment>
<dbReference type="Proteomes" id="UP000749293">
    <property type="component" value="Unassembled WGS sequence"/>
</dbReference>
<name>A0A9P4YPQ0_9HYPO</name>
<evidence type="ECO:0000256" key="1">
    <source>
        <dbReference type="ARBA" id="ARBA00008129"/>
    </source>
</evidence>
<reference evidence="3" key="1">
    <citation type="submission" date="2020-03" db="EMBL/GenBank/DDBJ databases">
        <title>Site-based positive gene gene selection in Geosmithia morbida across the United States reveals a broad range of putative effectors and factors for local host and environmental adapation.</title>
        <authorList>
            <person name="Onufrak A."/>
            <person name="Murdoch R.W."/>
            <person name="Gazis R."/>
            <person name="Huff M."/>
            <person name="Staton M."/>
            <person name="Klingeman W."/>
            <person name="Hadziabdic D."/>
        </authorList>
    </citation>
    <scope>NUCLEOTIDE SEQUENCE</scope>
    <source>
        <strain evidence="3">1262</strain>
    </source>
</reference>
<dbReference type="Gene3D" id="3.60.110.10">
    <property type="entry name" value="Carbon-nitrogen hydrolase"/>
    <property type="match status" value="1"/>
</dbReference>
<evidence type="ECO:0000313" key="4">
    <source>
        <dbReference type="Proteomes" id="UP000749293"/>
    </source>
</evidence>
<dbReference type="AlphaFoldDB" id="A0A9P4YPQ0"/>
<dbReference type="GeneID" id="55969080"/>
<dbReference type="OrthoDB" id="10250282at2759"/>
<keyword evidence="4" id="KW-1185">Reference proteome</keyword>
<organism evidence="3 4">
    <name type="scientific">Geosmithia morbida</name>
    <dbReference type="NCBI Taxonomy" id="1094350"/>
    <lineage>
        <taxon>Eukaryota</taxon>
        <taxon>Fungi</taxon>
        <taxon>Dikarya</taxon>
        <taxon>Ascomycota</taxon>
        <taxon>Pezizomycotina</taxon>
        <taxon>Sordariomycetes</taxon>
        <taxon>Hypocreomycetidae</taxon>
        <taxon>Hypocreales</taxon>
        <taxon>Bionectriaceae</taxon>
        <taxon>Geosmithia</taxon>
    </lineage>
</organism>
<protein>
    <submittedName>
        <fullName evidence="3">Carbon-nitrogen hydrolase</fullName>
    </submittedName>
</protein>
<keyword evidence="3" id="KW-0378">Hydrolase</keyword>
<dbReference type="SUPFAM" id="SSF56317">
    <property type="entry name" value="Carbon-nitrogen hydrolase"/>
    <property type="match status" value="1"/>
</dbReference>
<dbReference type="InterPro" id="IPR036526">
    <property type="entry name" value="C-N_Hydrolase_sf"/>
</dbReference>
<dbReference type="EMBL" id="JAANYQ010000015">
    <property type="protein sequence ID" value="KAF4120846.1"/>
    <property type="molecule type" value="Genomic_DNA"/>
</dbReference>
<sequence>MPVTRVAACHLAPVSLNARAAADGIMTHVRQAAADAANLVVFPEAYISAFPLWSALRPPTENHDLLHRMVAESVYADGEEVQTLRETAPVISVGISEKTRSGVACLYNSDLVISERGQVAAHHRKPMPTLFEKLIGSPGDGFGLRVADTPSGRIGGLICGENTNPLARYSLMAQREQIHISSWPPMWPTRLNTTPGVAEAVKSKPNYDDVLADRIRAAAHCFEAKAFGIMCSAFLDERGIDAVTEGASDPDLVRRELRIGPRGATMVLDPTGAPCPSFMVDKSTGEHMPVDYLQNEQGVLYPDIELDRCIEGKQYHDVVGGYQRLDVLKLEVNRTRRNPVMFTEDTSPQLEHAHSNWQVPE</sequence>
<dbReference type="RefSeq" id="XP_035319498.1">
    <property type="nucleotide sequence ID" value="XM_035464828.1"/>
</dbReference>
<dbReference type="PANTHER" id="PTHR46044">
    <property type="entry name" value="NITRILASE"/>
    <property type="match status" value="1"/>
</dbReference>
<dbReference type="Pfam" id="PF00795">
    <property type="entry name" value="CN_hydrolase"/>
    <property type="match status" value="1"/>
</dbReference>
<comment type="caution">
    <text evidence="3">The sequence shown here is derived from an EMBL/GenBank/DDBJ whole genome shotgun (WGS) entry which is preliminary data.</text>
</comment>
<evidence type="ECO:0000259" key="2">
    <source>
        <dbReference type="PROSITE" id="PS50263"/>
    </source>
</evidence>
<feature type="domain" description="CN hydrolase" evidence="2">
    <location>
        <begin position="4"/>
        <end position="306"/>
    </location>
</feature>
<dbReference type="CDD" id="cd07564">
    <property type="entry name" value="nitrilases_CHs"/>
    <property type="match status" value="1"/>
</dbReference>